<comment type="similarity">
    <text evidence="1">Belongs to the class-IV pyridoxal-phosphate-dependent aminotransferase family.</text>
</comment>
<dbReference type="RefSeq" id="WP_160634265.1">
    <property type="nucleotide sequence ID" value="NZ_WWNE01000018.1"/>
</dbReference>
<evidence type="ECO:0000256" key="1">
    <source>
        <dbReference type="ARBA" id="ARBA00009320"/>
    </source>
</evidence>
<dbReference type="PANTHER" id="PTHR42743">
    <property type="entry name" value="AMINO-ACID AMINOTRANSFERASE"/>
    <property type="match status" value="1"/>
</dbReference>
<proteinExistence type="inferred from homology"/>
<reference evidence="2 3" key="1">
    <citation type="submission" date="2019-12" db="EMBL/GenBank/DDBJ databases">
        <authorList>
            <person name="Zhao J."/>
        </authorList>
    </citation>
    <scope>NUCLEOTIDE SEQUENCE [LARGE SCALE GENOMIC DNA]</scope>
    <source>
        <strain evidence="2 3">S-15</strain>
    </source>
</reference>
<dbReference type="AlphaFoldDB" id="A0A6N9NSE8"/>
<sequence length="237" mass="27678">MKYICLWSSPRNVSTAFMYSFAQRSDTMVIDEPLYAHYLSKSGVIHPGRHEILKSQNNNGNQVMEDILKLNQPKVIFCKQMTHHLIEINRSFLNETINLIFIRDPKAIINSYNKVIPNPTIEDIGIKMQHELMTELQLKNAHFLVIDSADLLKKPKQFLIKLCQSIGILYEGNMLSWKQGARKEDGVWAKYWYSNVHQSTGFAPFEQKEILLSKENQMVYEKCLPYYNKLIKHKLTI</sequence>
<dbReference type="Gene3D" id="3.40.50.300">
    <property type="entry name" value="P-loop containing nucleotide triphosphate hydrolases"/>
    <property type="match status" value="1"/>
</dbReference>
<dbReference type="InterPro" id="IPR050571">
    <property type="entry name" value="Class-IV_PLP-Dep_Aminotrnsfr"/>
</dbReference>
<protein>
    <recommendedName>
        <fullName evidence="4">Sulfotransferase family protein</fullName>
    </recommendedName>
</protein>
<dbReference type="EMBL" id="WWNE01000018">
    <property type="protein sequence ID" value="NBG67315.1"/>
    <property type="molecule type" value="Genomic_DNA"/>
</dbReference>
<dbReference type="InterPro" id="IPR027417">
    <property type="entry name" value="P-loop_NTPase"/>
</dbReference>
<evidence type="ECO:0008006" key="4">
    <source>
        <dbReference type="Google" id="ProtNLM"/>
    </source>
</evidence>
<dbReference type="Pfam" id="PF19798">
    <property type="entry name" value="Sulfotransfer_5"/>
    <property type="match status" value="1"/>
</dbReference>
<dbReference type="PANTHER" id="PTHR42743:SF11">
    <property type="entry name" value="AMINODEOXYCHORISMATE LYASE"/>
    <property type="match status" value="1"/>
</dbReference>
<gene>
    <name evidence="2" type="ORF">GQN54_14400</name>
</gene>
<evidence type="ECO:0000313" key="3">
    <source>
        <dbReference type="Proteomes" id="UP000470771"/>
    </source>
</evidence>
<evidence type="ECO:0000313" key="2">
    <source>
        <dbReference type="EMBL" id="NBG67315.1"/>
    </source>
</evidence>
<dbReference type="Proteomes" id="UP000470771">
    <property type="component" value="Unassembled WGS sequence"/>
</dbReference>
<dbReference type="GO" id="GO:0019752">
    <property type="term" value="P:carboxylic acid metabolic process"/>
    <property type="evidence" value="ECO:0007669"/>
    <property type="project" value="TreeGrafter"/>
</dbReference>
<accession>A0A6N9NSE8</accession>
<name>A0A6N9NSE8_9FLAO</name>
<organism evidence="2 3">
    <name type="scientific">Acidiluteibacter ferrifornacis</name>
    <dbReference type="NCBI Taxonomy" id="2692424"/>
    <lineage>
        <taxon>Bacteria</taxon>
        <taxon>Pseudomonadati</taxon>
        <taxon>Bacteroidota</taxon>
        <taxon>Flavobacteriia</taxon>
        <taxon>Flavobacteriales</taxon>
        <taxon>Cryomorphaceae</taxon>
        <taxon>Acidiluteibacter</taxon>
    </lineage>
</organism>
<dbReference type="SUPFAM" id="SSF52540">
    <property type="entry name" value="P-loop containing nucleoside triphosphate hydrolases"/>
    <property type="match status" value="1"/>
</dbReference>
<keyword evidence="3" id="KW-1185">Reference proteome</keyword>
<comment type="caution">
    <text evidence="2">The sequence shown here is derived from an EMBL/GenBank/DDBJ whole genome shotgun (WGS) entry which is preliminary data.</text>
</comment>